<evidence type="ECO:0000313" key="3">
    <source>
        <dbReference type="EMBL" id="SKA72867.1"/>
    </source>
</evidence>
<reference evidence="3 4" key="1">
    <citation type="submission" date="2017-02" db="EMBL/GenBank/DDBJ databases">
        <authorList>
            <person name="Peterson S.W."/>
        </authorList>
    </citation>
    <scope>NUCLEOTIDE SEQUENCE [LARGE SCALE GENOMIC DNA]</scope>
    <source>
        <strain evidence="3 4">ATCC 27749</strain>
    </source>
</reference>
<feature type="transmembrane region" description="Helical" evidence="2">
    <location>
        <begin position="126"/>
        <end position="145"/>
    </location>
</feature>
<keyword evidence="2" id="KW-1133">Transmembrane helix</keyword>
<keyword evidence="2" id="KW-0472">Membrane</keyword>
<protein>
    <submittedName>
        <fullName evidence="3">Histidinol dehydrogenase</fullName>
    </submittedName>
</protein>
<dbReference type="GO" id="GO:0046872">
    <property type="term" value="F:metal ion binding"/>
    <property type="evidence" value="ECO:0007669"/>
    <property type="project" value="InterPro"/>
</dbReference>
<gene>
    <name evidence="3" type="ORF">SAMN02745178_00022</name>
</gene>
<feature type="transmembrane region" description="Helical" evidence="2">
    <location>
        <begin position="263"/>
        <end position="285"/>
    </location>
</feature>
<organism evidence="3 4">
    <name type="scientific">Gemmiger formicilis</name>
    <dbReference type="NCBI Taxonomy" id="745368"/>
    <lineage>
        <taxon>Bacteria</taxon>
        <taxon>Bacillati</taxon>
        <taxon>Bacillota</taxon>
        <taxon>Clostridia</taxon>
        <taxon>Eubacteriales</taxon>
        <taxon>Gemmiger</taxon>
    </lineage>
</organism>
<evidence type="ECO:0000256" key="1">
    <source>
        <dbReference type="ARBA" id="ARBA00023002"/>
    </source>
</evidence>
<dbReference type="GO" id="GO:0016616">
    <property type="term" value="F:oxidoreductase activity, acting on the CH-OH group of donors, NAD or NADP as acceptor"/>
    <property type="evidence" value="ECO:0007669"/>
    <property type="project" value="InterPro"/>
</dbReference>
<dbReference type="Pfam" id="PF00815">
    <property type="entry name" value="Histidinol_dh"/>
    <property type="match status" value="1"/>
</dbReference>
<sequence length="326" mass="33491">MLVVVGVVMLGVLLDVLVLVVGACAAVWVAAVVVGGGEPDVLGGPVVVAVRLVFARVVQAGVEVRVAAVPRAVLAGAIVEPHGGVIVGVVLGEGVGAVVVLALSVLVLCVDVVFAVLILVVPAGRVFLVLAVRVGLGGYFAGAQVRVALGFRAGLLGLLGVDGFVQRFCFIFCAGAALGVVLGRVVGFAAQEVLDGAGVGVAVLFGDCVCLQGRVRGFRRLLLVAVVGFFCGCVADLGVRFFLCFLLSFRGGSGVLAFLLRGFNLWLAGALWVVLLVALGGFPPLSACMRVFFCRVVCGFFFISVCPGACCVWGCPALRFPAWFVR</sequence>
<feature type="transmembrane region" description="Helical" evidence="2">
    <location>
        <begin position="165"/>
        <end position="186"/>
    </location>
</feature>
<proteinExistence type="predicted"/>
<feature type="transmembrane region" description="Helical" evidence="2">
    <location>
        <begin position="97"/>
        <end position="119"/>
    </location>
</feature>
<feature type="transmembrane region" description="Helical" evidence="2">
    <location>
        <begin position="12"/>
        <end position="35"/>
    </location>
</feature>
<dbReference type="STRING" id="745368.SAMN02745178_00022"/>
<dbReference type="EMBL" id="FUYF01000001">
    <property type="protein sequence ID" value="SKA72867.1"/>
    <property type="molecule type" value="Genomic_DNA"/>
</dbReference>
<keyword evidence="4" id="KW-1185">Reference proteome</keyword>
<evidence type="ECO:0000313" key="4">
    <source>
        <dbReference type="Proteomes" id="UP000190286"/>
    </source>
</evidence>
<feature type="transmembrane region" description="Helical" evidence="2">
    <location>
        <begin position="292"/>
        <end position="320"/>
    </location>
</feature>
<dbReference type="Proteomes" id="UP000190286">
    <property type="component" value="Unassembled WGS sequence"/>
</dbReference>
<keyword evidence="2" id="KW-0812">Transmembrane</keyword>
<accession>A0A1T4W6Q5</accession>
<dbReference type="AlphaFoldDB" id="A0A1T4W6Q5"/>
<evidence type="ECO:0000256" key="2">
    <source>
        <dbReference type="SAM" id="Phobius"/>
    </source>
</evidence>
<feature type="transmembrane region" description="Helical" evidence="2">
    <location>
        <begin position="221"/>
        <end position="243"/>
    </location>
</feature>
<dbReference type="InterPro" id="IPR012131">
    <property type="entry name" value="Hstdl_DH"/>
</dbReference>
<keyword evidence="1" id="KW-0560">Oxidoreductase</keyword>
<dbReference type="GO" id="GO:0051287">
    <property type="term" value="F:NAD binding"/>
    <property type="evidence" value="ECO:0007669"/>
    <property type="project" value="InterPro"/>
</dbReference>
<name>A0A1T4W6Q5_9FIRM</name>